<feature type="signal peptide" evidence="12">
    <location>
        <begin position="1"/>
        <end position="17"/>
    </location>
</feature>
<dbReference type="PROSITE" id="PS50255">
    <property type="entry name" value="CYTOCHROME_B5_2"/>
    <property type="match status" value="1"/>
</dbReference>
<dbReference type="SUPFAM" id="SSF55856">
    <property type="entry name" value="Cytochrome b5-like heme/steroid binding domain"/>
    <property type="match status" value="1"/>
</dbReference>
<feature type="transmembrane region" description="Helical" evidence="11">
    <location>
        <begin position="274"/>
        <end position="293"/>
    </location>
</feature>
<evidence type="ECO:0000256" key="12">
    <source>
        <dbReference type="SAM" id="SignalP"/>
    </source>
</evidence>
<gene>
    <name evidence="16" type="ORF">BSTOLATCC_MIC25159</name>
</gene>
<dbReference type="GO" id="GO:0016020">
    <property type="term" value="C:membrane"/>
    <property type="evidence" value="ECO:0007669"/>
    <property type="project" value="UniProtKB-SubCell"/>
</dbReference>
<dbReference type="Pfam" id="PF03351">
    <property type="entry name" value="DOMON"/>
    <property type="match status" value="1"/>
</dbReference>
<keyword evidence="17" id="KW-1185">Reference proteome</keyword>
<feature type="transmembrane region" description="Helical" evidence="11">
    <location>
        <begin position="337"/>
        <end position="354"/>
    </location>
</feature>
<dbReference type="PROSITE" id="PS50836">
    <property type="entry name" value="DOMON"/>
    <property type="match status" value="1"/>
</dbReference>
<dbReference type="GO" id="GO:0046872">
    <property type="term" value="F:metal ion binding"/>
    <property type="evidence" value="ECO:0007669"/>
    <property type="project" value="UniProtKB-KW"/>
</dbReference>
<dbReference type="PANTHER" id="PTHR23130">
    <property type="entry name" value="CYTOCHROME B561 AND DOMON DOMAIN-CONTAINING PROTEIN"/>
    <property type="match status" value="1"/>
</dbReference>
<reference evidence="16" key="1">
    <citation type="submission" date="2021-09" db="EMBL/GenBank/DDBJ databases">
        <authorList>
            <consortium name="AG Swart"/>
            <person name="Singh M."/>
            <person name="Singh A."/>
            <person name="Seah K."/>
            <person name="Emmerich C."/>
        </authorList>
    </citation>
    <scope>NUCLEOTIDE SEQUENCE</scope>
    <source>
        <strain evidence="16">ATCC30299</strain>
    </source>
</reference>
<keyword evidence="9" id="KW-0408">Iron</keyword>
<accession>A0AAU9J1U4</accession>
<evidence type="ECO:0000256" key="6">
    <source>
        <dbReference type="ARBA" id="ARBA00022729"/>
    </source>
</evidence>
<dbReference type="Pfam" id="PF03188">
    <property type="entry name" value="Cytochrom_B561"/>
    <property type="match status" value="1"/>
</dbReference>
<dbReference type="Gene3D" id="3.10.120.10">
    <property type="entry name" value="Cytochrome b5-like heme/steroid binding domain"/>
    <property type="match status" value="1"/>
</dbReference>
<evidence type="ECO:0000259" key="13">
    <source>
        <dbReference type="PROSITE" id="PS50255"/>
    </source>
</evidence>
<name>A0AAU9J1U4_9CILI</name>
<dbReference type="InterPro" id="IPR017938">
    <property type="entry name" value="Riboflavin_synthase-like_b-brl"/>
</dbReference>
<evidence type="ECO:0000256" key="4">
    <source>
        <dbReference type="ARBA" id="ARBA00022692"/>
    </source>
</evidence>
<evidence type="ECO:0000256" key="7">
    <source>
        <dbReference type="ARBA" id="ARBA00022982"/>
    </source>
</evidence>
<evidence type="ECO:0000259" key="14">
    <source>
        <dbReference type="PROSITE" id="PS50836"/>
    </source>
</evidence>
<dbReference type="AlphaFoldDB" id="A0AAU9J1U4"/>
<feature type="domain" description="Cytochrome b561" evidence="15">
    <location>
        <begin position="165"/>
        <end position="367"/>
    </location>
</feature>
<dbReference type="CDD" id="cd08760">
    <property type="entry name" value="Cyt_b561_FRRS1_like"/>
    <property type="match status" value="1"/>
</dbReference>
<dbReference type="InterPro" id="IPR001199">
    <property type="entry name" value="Cyt_B5-like_heme/steroid-bd"/>
</dbReference>
<evidence type="ECO:0000256" key="9">
    <source>
        <dbReference type="ARBA" id="ARBA00023004"/>
    </source>
</evidence>
<dbReference type="PROSITE" id="PS00191">
    <property type="entry name" value="CYTOCHROME_B5_1"/>
    <property type="match status" value="1"/>
</dbReference>
<dbReference type="Gene3D" id="2.40.30.10">
    <property type="entry name" value="Translation factors"/>
    <property type="match status" value="1"/>
</dbReference>
<feature type="domain" description="Cytochrome b5 heme-binding" evidence="13">
    <location>
        <begin position="378"/>
        <end position="457"/>
    </location>
</feature>
<dbReference type="InterPro" id="IPR018506">
    <property type="entry name" value="Cyt_B5_heme-BS"/>
</dbReference>
<evidence type="ECO:0000256" key="3">
    <source>
        <dbReference type="ARBA" id="ARBA00022617"/>
    </source>
</evidence>
<dbReference type="CDD" id="cd09631">
    <property type="entry name" value="DOMON_DOH"/>
    <property type="match status" value="1"/>
</dbReference>
<keyword evidence="2" id="KW-0813">Transport</keyword>
<keyword evidence="7" id="KW-0249">Electron transport</keyword>
<protein>
    <recommendedName>
        <fullName evidence="18">DOMON domain-containing protein</fullName>
    </recommendedName>
</protein>
<feature type="chain" id="PRO_5043504925" description="DOMON domain-containing protein" evidence="12">
    <location>
        <begin position="18"/>
        <end position="726"/>
    </location>
</feature>
<dbReference type="SMART" id="SM01117">
    <property type="entry name" value="Cyt-b5"/>
    <property type="match status" value="1"/>
</dbReference>
<evidence type="ECO:0000256" key="1">
    <source>
        <dbReference type="ARBA" id="ARBA00004370"/>
    </source>
</evidence>
<dbReference type="InterPro" id="IPR005018">
    <property type="entry name" value="DOMON_domain"/>
</dbReference>
<evidence type="ECO:0000256" key="2">
    <source>
        <dbReference type="ARBA" id="ARBA00022448"/>
    </source>
</evidence>
<dbReference type="EMBL" id="CAJZBQ010000024">
    <property type="protein sequence ID" value="CAG9319914.1"/>
    <property type="molecule type" value="Genomic_DNA"/>
</dbReference>
<keyword evidence="5" id="KW-0479">Metal-binding</keyword>
<dbReference type="InterPro" id="IPR036400">
    <property type="entry name" value="Cyt_B5-like_heme/steroid_sf"/>
</dbReference>
<dbReference type="PANTHER" id="PTHR23130:SF171">
    <property type="entry name" value="OS01G0895300 PROTEIN"/>
    <property type="match status" value="1"/>
</dbReference>
<feature type="domain" description="DOMON" evidence="14">
    <location>
        <begin position="26"/>
        <end position="160"/>
    </location>
</feature>
<dbReference type="InterPro" id="IPR045266">
    <property type="entry name" value="DOH_DOMON"/>
</dbReference>
<dbReference type="PROSITE" id="PS50939">
    <property type="entry name" value="CYTOCHROME_B561"/>
    <property type="match status" value="1"/>
</dbReference>
<evidence type="ECO:0000313" key="17">
    <source>
        <dbReference type="Proteomes" id="UP001162131"/>
    </source>
</evidence>
<dbReference type="Pfam" id="PF00173">
    <property type="entry name" value="Cyt-b5"/>
    <property type="match status" value="1"/>
</dbReference>
<dbReference type="SUPFAM" id="SSF52343">
    <property type="entry name" value="Ferredoxin reductase-like, C-terminal NADP-linked domain"/>
    <property type="match status" value="1"/>
</dbReference>
<evidence type="ECO:0000256" key="11">
    <source>
        <dbReference type="SAM" id="Phobius"/>
    </source>
</evidence>
<evidence type="ECO:0000259" key="15">
    <source>
        <dbReference type="PROSITE" id="PS50939"/>
    </source>
</evidence>
<evidence type="ECO:0000256" key="5">
    <source>
        <dbReference type="ARBA" id="ARBA00022723"/>
    </source>
</evidence>
<proteinExistence type="predicted"/>
<dbReference type="InterPro" id="IPR006593">
    <property type="entry name" value="Cyt_b561/ferric_Rdtase_TM"/>
</dbReference>
<dbReference type="Gene3D" id="3.40.50.80">
    <property type="entry name" value="Nucleotide-binding domain of ferredoxin-NADP reductase (FNR) module"/>
    <property type="match status" value="1"/>
</dbReference>
<dbReference type="SMART" id="SM00664">
    <property type="entry name" value="DoH"/>
    <property type="match status" value="1"/>
</dbReference>
<comment type="subcellular location">
    <subcellularLocation>
        <location evidence="1">Membrane</location>
    </subcellularLocation>
</comment>
<evidence type="ECO:0000313" key="16">
    <source>
        <dbReference type="EMBL" id="CAG9319914.1"/>
    </source>
</evidence>
<comment type="caution">
    <text evidence="16">The sequence shown here is derived from an EMBL/GenBank/DDBJ whole genome shotgun (WGS) entry which is preliminary data.</text>
</comment>
<feature type="transmembrane region" description="Helical" evidence="11">
    <location>
        <begin position="232"/>
        <end position="254"/>
    </location>
</feature>
<sequence length="726" mass="81504">MALKPFVLLIFIAVTVSEWISQVLDDQMTLKWEVSGNKITFNFYCPNAQWCGIGFANTMFGCDMLIAVGGGTAQVPIQVWDMWSENHDTPSIDTDFWSGVTSVFDVTGTFTPNSQSSPSNGRNQNSGTIDATFSRLLYTGDIWDAYIDPTKKMNINWAYKGGGSYGNFDKHNDYSQGKIKLAASSADAYFSSESSDKSEFDTHQGLMTIAWIITAPIGIVIARYLKHFRFWYLFHLLLLSYSVLSTIISVSLVYKTHETSYLSATKKVRYHSRLGFVLTCFVIGQLFIGFICKMLQMFSHQFGMIAQIRRAHKVLGYAMLTVGLMNNSYGYEIFGSASSYYVGLAILLGGWLLLEIRHQFTYKWTWLLLQRKPKEMTHKEAMEKKKMKIMFYDDLVLNVTHFIDSHPGGAYMLKDSIGEDAGKYMVGCSSSGGELAPYEHSKPAFDLAKKLAIGRVPYPEGYLQKKNQDVSQDEMVWNISLQKNLNPSTKFISLLSSQFIMSQVPEHSWWLGKHFKVSAKIKGNTVSRYYSAFFANLHNWADELDGSGNLSKKYPESKTGSLNFIFKVYDKGAVTQYMHNLGESGELHLKGPLGPGLMLNEFSGDYLGFAGGTGLVPFLDVANYMWINRASQLPFTFTLFVSFRTNDDAFCVDLLEGTSQALGENKFKLIKLIDKQAQEIKLSDVVAKYVGMNPAGAWVCGPSGYNKYIKDLLTGAGMERNKVIVM</sequence>
<dbReference type="Gene3D" id="1.20.120.1770">
    <property type="match status" value="1"/>
</dbReference>
<dbReference type="InterPro" id="IPR039261">
    <property type="entry name" value="FNR_nucleotide-bd"/>
</dbReference>
<evidence type="ECO:0000256" key="8">
    <source>
        <dbReference type="ARBA" id="ARBA00022989"/>
    </source>
</evidence>
<keyword evidence="4 11" id="KW-0812">Transmembrane</keyword>
<dbReference type="Proteomes" id="UP001162131">
    <property type="component" value="Unassembled WGS sequence"/>
</dbReference>
<dbReference type="GO" id="GO:0020037">
    <property type="term" value="F:heme binding"/>
    <property type="evidence" value="ECO:0007669"/>
    <property type="project" value="InterPro"/>
</dbReference>
<dbReference type="SUPFAM" id="SSF63380">
    <property type="entry name" value="Riboflavin synthase domain-like"/>
    <property type="match status" value="1"/>
</dbReference>
<keyword evidence="3" id="KW-0349">Heme</keyword>
<dbReference type="SMART" id="SM00665">
    <property type="entry name" value="B561"/>
    <property type="match status" value="1"/>
</dbReference>
<keyword evidence="8 11" id="KW-1133">Transmembrane helix</keyword>
<keyword evidence="10 11" id="KW-0472">Membrane</keyword>
<keyword evidence="6 12" id="KW-0732">Signal</keyword>
<evidence type="ECO:0008006" key="18">
    <source>
        <dbReference type="Google" id="ProtNLM"/>
    </source>
</evidence>
<evidence type="ECO:0000256" key="10">
    <source>
        <dbReference type="ARBA" id="ARBA00023136"/>
    </source>
</evidence>
<organism evidence="16 17">
    <name type="scientific">Blepharisma stoltei</name>
    <dbReference type="NCBI Taxonomy" id="1481888"/>
    <lineage>
        <taxon>Eukaryota</taxon>
        <taxon>Sar</taxon>
        <taxon>Alveolata</taxon>
        <taxon>Ciliophora</taxon>
        <taxon>Postciliodesmatophora</taxon>
        <taxon>Heterotrichea</taxon>
        <taxon>Heterotrichida</taxon>
        <taxon>Blepharismidae</taxon>
        <taxon>Blepharisma</taxon>
    </lineage>
</organism>